<proteinExistence type="predicted"/>
<dbReference type="Proteomes" id="UP000682111">
    <property type="component" value="Unassembled WGS sequence"/>
</dbReference>
<dbReference type="InterPro" id="IPR005149">
    <property type="entry name" value="Tscrpt_reg_PadR_N"/>
</dbReference>
<gene>
    <name evidence="2" type="ORF">J27TS8_38180</name>
</gene>
<dbReference type="OrthoDB" id="9808017at2"/>
<dbReference type="EMBL" id="BORC01000008">
    <property type="protein sequence ID" value="GIN63825.1"/>
    <property type="molecule type" value="Genomic_DNA"/>
</dbReference>
<dbReference type="InterPro" id="IPR036390">
    <property type="entry name" value="WH_DNA-bd_sf"/>
</dbReference>
<reference evidence="2" key="1">
    <citation type="submission" date="2021-03" db="EMBL/GenBank/DDBJ databases">
        <title>Antimicrobial resistance genes in bacteria isolated from Japanese honey, and their potential for conferring macrolide and lincosamide resistance in the American foulbrood pathogen Paenibacillus larvae.</title>
        <authorList>
            <person name="Okamoto M."/>
            <person name="Kumagai M."/>
            <person name="Kanamori H."/>
            <person name="Takamatsu D."/>
        </authorList>
    </citation>
    <scope>NUCLEOTIDE SEQUENCE</scope>
    <source>
        <strain evidence="2">J27TS8</strain>
    </source>
</reference>
<dbReference type="PANTHER" id="PTHR33169:SF25">
    <property type="entry name" value="DNA-BINDING PROTEIN YIZB-RELATED"/>
    <property type="match status" value="1"/>
</dbReference>
<evidence type="ECO:0000313" key="3">
    <source>
        <dbReference type="Proteomes" id="UP000682111"/>
    </source>
</evidence>
<protein>
    <submittedName>
        <fullName evidence="2">PadR family transcriptional regulator</fullName>
    </submittedName>
</protein>
<dbReference type="SUPFAM" id="SSF46785">
    <property type="entry name" value="Winged helix' DNA-binding domain"/>
    <property type="match status" value="1"/>
</dbReference>
<keyword evidence="3" id="KW-1185">Reference proteome</keyword>
<dbReference type="PANTHER" id="PTHR33169">
    <property type="entry name" value="PADR-FAMILY TRANSCRIPTIONAL REGULATOR"/>
    <property type="match status" value="1"/>
</dbReference>
<dbReference type="Gene3D" id="1.10.10.10">
    <property type="entry name" value="Winged helix-like DNA-binding domain superfamily/Winged helix DNA-binding domain"/>
    <property type="match status" value="1"/>
</dbReference>
<dbReference type="InterPro" id="IPR052509">
    <property type="entry name" value="Metal_resp_DNA-bind_regulator"/>
</dbReference>
<sequence length="120" mass="14049">MDKEIMKGSIDILLLSLLNQQDMYGYEIVKTLKQNSNELYNMSEGTLYPALKRLETKGWLLSYWVNADNGGRRKYYQITEDGKRELEKKLTEWNQINQLIKVCSEGATWIKKLKPTLSKL</sequence>
<dbReference type="Pfam" id="PF03551">
    <property type="entry name" value="PadR"/>
    <property type="match status" value="1"/>
</dbReference>
<organism evidence="2 3">
    <name type="scientific">Robertmurraya siralis</name>
    <dbReference type="NCBI Taxonomy" id="77777"/>
    <lineage>
        <taxon>Bacteria</taxon>
        <taxon>Bacillati</taxon>
        <taxon>Bacillota</taxon>
        <taxon>Bacilli</taxon>
        <taxon>Bacillales</taxon>
        <taxon>Bacillaceae</taxon>
        <taxon>Robertmurraya</taxon>
    </lineage>
</organism>
<evidence type="ECO:0000313" key="2">
    <source>
        <dbReference type="EMBL" id="GIN63825.1"/>
    </source>
</evidence>
<dbReference type="InterPro" id="IPR036388">
    <property type="entry name" value="WH-like_DNA-bd_sf"/>
</dbReference>
<name>A0A919WKL4_9BACI</name>
<accession>A0A919WKL4</accession>
<evidence type="ECO:0000259" key="1">
    <source>
        <dbReference type="Pfam" id="PF03551"/>
    </source>
</evidence>
<feature type="domain" description="Transcription regulator PadR N-terminal" evidence="1">
    <location>
        <begin position="14"/>
        <end position="88"/>
    </location>
</feature>
<comment type="caution">
    <text evidence="2">The sequence shown here is derived from an EMBL/GenBank/DDBJ whole genome shotgun (WGS) entry which is preliminary data.</text>
</comment>
<dbReference type="AlphaFoldDB" id="A0A919WKL4"/>
<dbReference type="RefSeq" id="WP_137742924.1">
    <property type="nucleotide sequence ID" value="NZ_BORC01000008.1"/>
</dbReference>